<evidence type="ECO:0000313" key="3">
    <source>
        <dbReference type="Ensembl" id="ENSLLTP00000002956.1"/>
    </source>
</evidence>
<reference evidence="3" key="2">
    <citation type="submission" date="2025-09" db="UniProtKB">
        <authorList>
            <consortium name="Ensembl"/>
        </authorList>
    </citation>
    <scope>IDENTIFICATION</scope>
</reference>
<sequence>LHIFFSLRLLSIPNLCLGNFLVSFEEVAVCFSKEEWTQLNPHQKALHGEVMRENLRNVASLGKALWPKANHTKGGIQHVLTSSGEPKTHSTKILLYWFQDTLH</sequence>
<protein>
    <recommendedName>
        <fullName evidence="2">KRAB domain-containing protein</fullName>
    </recommendedName>
</protein>
<dbReference type="SMART" id="SM00349">
    <property type="entry name" value="KRAB"/>
    <property type="match status" value="1"/>
</dbReference>
<dbReference type="PANTHER" id="PTHR23232">
    <property type="entry name" value="KRAB DOMAIN C2H2 ZINC FINGER"/>
    <property type="match status" value="1"/>
</dbReference>
<dbReference type="AlphaFoldDB" id="A0A8C5RJ07"/>
<keyword evidence="4" id="KW-1185">Reference proteome</keyword>
<dbReference type="Gene3D" id="6.10.140.140">
    <property type="match status" value="1"/>
</dbReference>
<dbReference type="InterPro" id="IPR036051">
    <property type="entry name" value="KRAB_dom_sf"/>
</dbReference>
<evidence type="ECO:0000256" key="1">
    <source>
        <dbReference type="SAM" id="SignalP"/>
    </source>
</evidence>
<dbReference type="GeneTree" id="ENSGT00980000199705"/>
<dbReference type="Ensembl" id="ENSLLTT00000003077.1">
    <property type="protein sequence ID" value="ENSLLTP00000002956.1"/>
    <property type="gene ID" value="ENSLLTG00000002260.1"/>
</dbReference>
<feature type="domain" description="KRAB" evidence="2">
    <location>
        <begin position="22"/>
        <end position="99"/>
    </location>
</feature>
<dbReference type="SUPFAM" id="SSF109640">
    <property type="entry name" value="KRAB domain (Kruppel-associated box)"/>
    <property type="match status" value="1"/>
</dbReference>
<proteinExistence type="predicted"/>
<dbReference type="Pfam" id="PF01352">
    <property type="entry name" value="KRAB"/>
    <property type="match status" value="1"/>
</dbReference>
<feature type="chain" id="PRO_5034093694" description="KRAB domain-containing protein" evidence="1">
    <location>
        <begin position="19"/>
        <end position="103"/>
    </location>
</feature>
<dbReference type="CDD" id="cd07765">
    <property type="entry name" value="KRAB_A-box"/>
    <property type="match status" value="1"/>
</dbReference>
<dbReference type="PROSITE" id="PS50805">
    <property type="entry name" value="KRAB"/>
    <property type="match status" value="1"/>
</dbReference>
<keyword evidence="1" id="KW-0732">Signal</keyword>
<dbReference type="GO" id="GO:0006355">
    <property type="term" value="P:regulation of DNA-templated transcription"/>
    <property type="evidence" value="ECO:0007669"/>
    <property type="project" value="InterPro"/>
</dbReference>
<organism evidence="3 4">
    <name type="scientific">Laticauda laticaudata</name>
    <name type="common">Blue-ringed sea krait</name>
    <name type="synonym">Blue-lipped sea krait</name>
    <dbReference type="NCBI Taxonomy" id="8630"/>
    <lineage>
        <taxon>Eukaryota</taxon>
        <taxon>Metazoa</taxon>
        <taxon>Chordata</taxon>
        <taxon>Craniata</taxon>
        <taxon>Vertebrata</taxon>
        <taxon>Euteleostomi</taxon>
        <taxon>Lepidosauria</taxon>
        <taxon>Squamata</taxon>
        <taxon>Bifurcata</taxon>
        <taxon>Unidentata</taxon>
        <taxon>Episquamata</taxon>
        <taxon>Toxicofera</taxon>
        <taxon>Serpentes</taxon>
        <taxon>Colubroidea</taxon>
        <taxon>Elapidae</taxon>
        <taxon>Laticaudinae</taxon>
        <taxon>Laticauda</taxon>
    </lineage>
</organism>
<feature type="signal peptide" evidence="1">
    <location>
        <begin position="1"/>
        <end position="18"/>
    </location>
</feature>
<dbReference type="InterPro" id="IPR001909">
    <property type="entry name" value="KRAB"/>
</dbReference>
<evidence type="ECO:0000313" key="4">
    <source>
        <dbReference type="Proteomes" id="UP000694406"/>
    </source>
</evidence>
<dbReference type="Proteomes" id="UP000694406">
    <property type="component" value="Unplaced"/>
</dbReference>
<dbReference type="PANTHER" id="PTHR23232:SF163">
    <property type="entry name" value="ZINC FINGER PROTEIN 589"/>
    <property type="match status" value="1"/>
</dbReference>
<accession>A0A8C5RJ07</accession>
<reference evidence="3" key="1">
    <citation type="submission" date="2025-08" db="UniProtKB">
        <authorList>
            <consortium name="Ensembl"/>
        </authorList>
    </citation>
    <scope>IDENTIFICATION</scope>
</reference>
<evidence type="ECO:0000259" key="2">
    <source>
        <dbReference type="PROSITE" id="PS50805"/>
    </source>
</evidence>
<name>A0A8C5RJ07_LATLA</name>
<dbReference type="InterPro" id="IPR050169">
    <property type="entry name" value="Krueppel_C2H2_ZnF"/>
</dbReference>